<evidence type="ECO:0000259" key="18">
    <source>
        <dbReference type="Pfam" id="PF22249"/>
    </source>
</evidence>
<dbReference type="SUPFAM" id="SSF53187">
    <property type="entry name" value="Zn-dependent exopeptidases"/>
    <property type="match status" value="1"/>
</dbReference>
<evidence type="ECO:0000256" key="10">
    <source>
        <dbReference type="ARBA" id="ARBA00022989"/>
    </source>
</evidence>
<feature type="transmembrane region" description="Helical" evidence="15">
    <location>
        <begin position="473"/>
        <end position="495"/>
    </location>
</feature>
<keyword evidence="6" id="KW-0479">Metal-binding</keyword>
<dbReference type="Pfam" id="PF04389">
    <property type="entry name" value="Peptidase_M28"/>
    <property type="match status" value="1"/>
</dbReference>
<feature type="domain" description="Endoplasmic reticulum metallopeptidase 1/1-A TM" evidence="18">
    <location>
        <begin position="434"/>
        <end position="649"/>
    </location>
</feature>
<evidence type="ECO:0000256" key="14">
    <source>
        <dbReference type="ARBA" id="ARBA00078796"/>
    </source>
</evidence>
<dbReference type="Pfam" id="PF22249">
    <property type="entry name" value="ERMP1-TM"/>
    <property type="match status" value="1"/>
</dbReference>
<comment type="cofactor">
    <cofactor evidence="1">
        <name>Zn(2+)</name>
        <dbReference type="ChEBI" id="CHEBI:29105"/>
    </cofactor>
</comment>
<gene>
    <name evidence="19" type="primary">101899162</name>
    <name evidence="21" type="synonym">LOC101899162</name>
</gene>
<dbReference type="InterPro" id="IPR045175">
    <property type="entry name" value="M28_fam"/>
</dbReference>
<feature type="transmembrane region" description="Helical" evidence="15">
    <location>
        <begin position="635"/>
        <end position="656"/>
    </location>
</feature>
<feature type="transmembrane region" description="Helical" evidence="15">
    <location>
        <begin position="398"/>
        <end position="418"/>
    </location>
</feature>
<evidence type="ECO:0000256" key="12">
    <source>
        <dbReference type="ARBA" id="ARBA00023136"/>
    </source>
</evidence>
<evidence type="ECO:0000256" key="9">
    <source>
        <dbReference type="ARBA" id="ARBA00022833"/>
    </source>
</evidence>
<feature type="transmembrane region" description="Helical" evidence="15">
    <location>
        <begin position="49"/>
        <end position="71"/>
    </location>
</feature>
<keyword evidence="10 15" id="KW-1133">Transmembrane helix</keyword>
<evidence type="ECO:0000256" key="13">
    <source>
        <dbReference type="ARBA" id="ARBA00023180"/>
    </source>
</evidence>
<name>A0A1I8MZZ7_MUSDO</name>
<evidence type="ECO:0000313" key="19">
    <source>
        <dbReference type="EnsemblMetazoa" id="MDOA010121-PB"/>
    </source>
</evidence>
<keyword evidence="11" id="KW-0482">Metalloprotease</keyword>
<evidence type="ECO:0000313" key="20">
    <source>
        <dbReference type="Proteomes" id="UP001652621"/>
    </source>
</evidence>
<evidence type="ECO:0000256" key="15">
    <source>
        <dbReference type="SAM" id="Phobius"/>
    </source>
</evidence>
<dbReference type="Proteomes" id="UP001652621">
    <property type="component" value="Unplaced"/>
</dbReference>
<dbReference type="GO" id="GO:0006508">
    <property type="term" value="P:proteolysis"/>
    <property type="evidence" value="ECO:0007669"/>
    <property type="project" value="UniProtKB-KW"/>
</dbReference>
<feature type="transmembrane region" description="Helical" evidence="15">
    <location>
        <begin position="507"/>
        <end position="529"/>
    </location>
</feature>
<dbReference type="PANTHER" id="PTHR12147:SF22">
    <property type="entry name" value="ENDOPLASMIC RETICULUM METALLOPEPTIDASE 1"/>
    <property type="match status" value="1"/>
</dbReference>
<evidence type="ECO:0000256" key="4">
    <source>
        <dbReference type="ARBA" id="ARBA00022670"/>
    </source>
</evidence>
<protein>
    <recommendedName>
        <fullName evidence="14">FXNA-like protease</fullName>
    </recommendedName>
</protein>
<dbReference type="GeneID" id="101899162"/>
<sequence length="892" mass="101113">MGPLQIVCFRIRAPLLAGTCIQMTDAMLKSFKSKYHIDVDFEVPKKIPWYYAPLFASFWLALYLAVVVTQINHLPDPLNREDEARHPDAFIAERAEMQLINLSRIGPKVVGSVANEVTAVEFLKQQIEEVKAQASDYFQFEVDVQLATGSYMHWSMVNMYQNIQNVVVKMSAKNSTSENYLLINSHYDSVPGSPGAGDAGSMITVMLEVMRVISKSQGPLKHPIVFLFNGAEENPLQASHAFITQHKWAENCKALINLDAAGSGGREVLFQSGPENPWLMRYYREVPHPFATSMGEEIFQAGIIPSDTDFRIFRDYGGVPGFDMAYIFNGYVYHTEYDRVNIISKQSLQNTGDNVLALAKGVANAPEMDNPEDHAEGHVIFYDFLGWFMVFYTQTTGVIINAVVCSVAVLAIAVSLFFMTARSGLTWGAVVTRYLTTFVIQIVSLALAAGLTMLVAVFMDGVGRPMTWFSETWLLIGLFFCPMFFGMGILPAYYLEKTKQDKLSLGFRIQLFMHSHCLFLIVLTIVMTAMGLRSSFMCMMAVLFDITALIVNLVTKWHRRAYWFAIAAMVCQILPFLYYTSIAHATYMTMLPMTGRSGSASNPDLLMAGIAVFMAILFAGFIMPLFLFFRKTRTIIYSFLAIAVLFIIIAVTPAGFPYKAKTATQRYSLIHAQRTLHRADGSIRLQEAGIYVYPQDRRINSADDYIKAIGEKHKVSEYCDVEMFCGMPLYNHRWHKARERSFWIPIEENPNLPGSRPALTLLNAHNLEGSISRKRYEFQLVGPDHMTIFIGLQNEVKITDWSFNDTMIREKWEQPYFIYFSYGKDEVGSLTFTIDVEKSDGNFNVPVLEIGIAGHWIHQDKNRTPKYEQFVKSFPSYASVNDWVATYESWLF</sequence>
<keyword evidence="12 15" id="KW-0472">Membrane</keyword>
<evidence type="ECO:0000256" key="8">
    <source>
        <dbReference type="ARBA" id="ARBA00022824"/>
    </source>
</evidence>
<dbReference type="GO" id="GO:0005789">
    <property type="term" value="C:endoplasmic reticulum membrane"/>
    <property type="evidence" value="ECO:0007669"/>
    <property type="project" value="UniProtKB-SubCell"/>
</dbReference>
<proteinExistence type="inferred from homology"/>
<keyword evidence="5 15" id="KW-0812">Transmembrane</keyword>
<dbReference type="InterPro" id="IPR007484">
    <property type="entry name" value="Peptidase_M28"/>
</dbReference>
<keyword evidence="9" id="KW-0862">Zinc</keyword>
<feature type="transmembrane region" description="Helical" evidence="15">
    <location>
        <begin position="536"/>
        <end position="555"/>
    </location>
</feature>
<evidence type="ECO:0000256" key="5">
    <source>
        <dbReference type="ARBA" id="ARBA00022692"/>
    </source>
</evidence>
<evidence type="ECO:0000259" key="17">
    <source>
        <dbReference type="Pfam" id="PF22248"/>
    </source>
</evidence>
<evidence type="ECO:0000259" key="16">
    <source>
        <dbReference type="Pfam" id="PF04389"/>
    </source>
</evidence>
<dbReference type="InterPro" id="IPR053973">
    <property type="entry name" value="ERMP1-like_C"/>
</dbReference>
<dbReference type="InterPro" id="IPR048024">
    <property type="entry name" value="Fxna-like_M28_dom"/>
</dbReference>
<dbReference type="GO" id="GO:0008235">
    <property type="term" value="F:metalloexopeptidase activity"/>
    <property type="evidence" value="ECO:0007669"/>
    <property type="project" value="InterPro"/>
</dbReference>
<dbReference type="CDD" id="cd03875">
    <property type="entry name" value="M28_Fxna_like"/>
    <property type="match status" value="1"/>
</dbReference>
<evidence type="ECO:0000256" key="2">
    <source>
        <dbReference type="ARBA" id="ARBA00004477"/>
    </source>
</evidence>
<keyword evidence="13" id="KW-0325">Glycoprotein</keyword>
<dbReference type="InterPro" id="IPR053974">
    <property type="entry name" value="ERMP1_1-A_TM"/>
</dbReference>
<dbReference type="PANTHER" id="PTHR12147">
    <property type="entry name" value="METALLOPEPTIDASE M28 FAMILY MEMBER"/>
    <property type="match status" value="1"/>
</dbReference>
<evidence type="ECO:0000256" key="6">
    <source>
        <dbReference type="ARBA" id="ARBA00022723"/>
    </source>
</evidence>
<comment type="similarity">
    <text evidence="3">Belongs to the peptidase M28 family.</text>
</comment>
<dbReference type="FunFam" id="3.40.630.10:FF:000008">
    <property type="entry name" value="Endoplasmic reticulum metallopeptidase 1"/>
    <property type="match status" value="1"/>
</dbReference>
<reference evidence="19" key="1">
    <citation type="submission" date="2020-05" db="UniProtKB">
        <authorList>
            <consortium name="EnsemblMetazoa"/>
        </authorList>
    </citation>
    <scope>IDENTIFICATION</scope>
    <source>
        <strain evidence="19">Aabys</strain>
    </source>
</reference>
<dbReference type="VEuPathDB" id="VectorBase:MDOA010121"/>
<keyword evidence="4" id="KW-0645">Protease</keyword>
<keyword evidence="8" id="KW-0256">Endoplasmic reticulum</keyword>
<reference evidence="21" key="2">
    <citation type="submission" date="2025-04" db="UniProtKB">
        <authorList>
            <consortium name="RefSeq"/>
        </authorList>
    </citation>
    <scope>IDENTIFICATION</scope>
    <source>
        <strain evidence="21">Aabys</strain>
    </source>
</reference>
<dbReference type="VEuPathDB" id="VectorBase:MDOMA2_005509"/>
<feature type="transmembrane region" description="Helical" evidence="15">
    <location>
        <begin position="438"/>
        <end position="461"/>
    </location>
</feature>
<dbReference type="AlphaFoldDB" id="A0A1I8MZZ7"/>
<dbReference type="Pfam" id="PF22248">
    <property type="entry name" value="ERMP1_C"/>
    <property type="match status" value="1"/>
</dbReference>
<evidence type="ECO:0000256" key="3">
    <source>
        <dbReference type="ARBA" id="ARBA00010918"/>
    </source>
</evidence>
<feature type="domain" description="Endoplasmic reticulum metallopeptidase 1-like C-terminal" evidence="17">
    <location>
        <begin position="662"/>
        <end position="890"/>
    </location>
</feature>
<evidence type="ECO:0000313" key="21">
    <source>
        <dbReference type="RefSeq" id="XP_011290210.1"/>
    </source>
</evidence>
<dbReference type="GO" id="GO:0046872">
    <property type="term" value="F:metal ion binding"/>
    <property type="evidence" value="ECO:0007669"/>
    <property type="project" value="UniProtKB-KW"/>
</dbReference>
<keyword evidence="7" id="KW-0378">Hydrolase</keyword>
<dbReference type="Gene3D" id="3.40.630.10">
    <property type="entry name" value="Zn peptidases"/>
    <property type="match status" value="1"/>
</dbReference>
<feature type="domain" description="Peptidase M28" evidence="16">
    <location>
        <begin position="165"/>
        <end position="358"/>
    </location>
</feature>
<dbReference type="OrthoDB" id="76293at2759"/>
<comment type="subcellular location">
    <subcellularLocation>
        <location evidence="2">Endoplasmic reticulum membrane</location>
        <topology evidence="2">Multi-pass membrane protein</topology>
    </subcellularLocation>
</comment>
<organism evidence="19">
    <name type="scientific">Musca domestica</name>
    <name type="common">House fly</name>
    <dbReference type="NCBI Taxonomy" id="7370"/>
    <lineage>
        <taxon>Eukaryota</taxon>
        <taxon>Metazoa</taxon>
        <taxon>Ecdysozoa</taxon>
        <taxon>Arthropoda</taxon>
        <taxon>Hexapoda</taxon>
        <taxon>Insecta</taxon>
        <taxon>Pterygota</taxon>
        <taxon>Neoptera</taxon>
        <taxon>Endopterygota</taxon>
        <taxon>Diptera</taxon>
        <taxon>Brachycera</taxon>
        <taxon>Muscomorpha</taxon>
        <taxon>Muscoidea</taxon>
        <taxon>Muscidae</taxon>
        <taxon>Musca</taxon>
    </lineage>
</organism>
<evidence type="ECO:0000256" key="7">
    <source>
        <dbReference type="ARBA" id="ARBA00022801"/>
    </source>
</evidence>
<feature type="transmembrane region" description="Helical" evidence="15">
    <location>
        <begin position="561"/>
        <end position="584"/>
    </location>
</feature>
<feature type="transmembrane region" description="Helical" evidence="15">
    <location>
        <begin position="605"/>
        <end position="629"/>
    </location>
</feature>
<keyword evidence="20" id="KW-1185">Reference proteome</keyword>
<dbReference type="RefSeq" id="XP_011290210.1">
    <property type="nucleotide sequence ID" value="XM_011291908.2"/>
</dbReference>
<evidence type="ECO:0000256" key="1">
    <source>
        <dbReference type="ARBA" id="ARBA00001947"/>
    </source>
</evidence>
<accession>A0A1I8MZZ7</accession>
<evidence type="ECO:0000256" key="11">
    <source>
        <dbReference type="ARBA" id="ARBA00023049"/>
    </source>
</evidence>
<dbReference type="EnsemblMetazoa" id="MDOA010121-RB">
    <property type="protein sequence ID" value="MDOA010121-PB"/>
    <property type="gene ID" value="MDOA010121"/>
</dbReference>